<dbReference type="Gene3D" id="2.40.170.20">
    <property type="entry name" value="TonB-dependent receptor, beta-barrel domain"/>
    <property type="match status" value="1"/>
</dbReference>
<dbReference type="InterPro" id="IPR036942">
    <property type="entry name" value="Beta-barrel_TonB_sf"/>
</dbReference>
<evidence type="ECO:0000256" key="1">
    <source>
        <dbReference type="ARBA" id="ARBA00004571"/>
    </source>
</evidence>
<sequence length="1048" mass="114818" precursor="true">MFRVLSTAALALLLSTSAFGQLASQTGLIGTVTDSNGGVLPGATVLAINVGTQTKLAGVTNEAGVYQFNAVQLGSYEITITLQGFQTFKATNIVVGDNQVVRQDAVLSVGDLNETITVEASNTTIQTDRATVSQTVEARALTDLPSSGRNVWQMASTTPGVLRGLTTDIGLSFRGAGQREIQNSLTMDGINATSNLLAMTSTRPMADAVTEVTVQTGSTSAEYGAYLGVAVNVVTKSGTNGFHGALFEYFQGDKLESRGYFDNRNLPESPKKSNQFGAQFDGPVMIPGLYDGKNKTFFMGAYEGLRSNRQTSPLASVPTAKMRAGDFSEVSAQLRNPYTKVPYPGNIIPRSDIAAQALELLEYYPQPNLPGLANNYQTDVLTTNEYDQLLLRVDQNIGQSARVSWRYNWVDAFDGFGAAVPSTATYQPRTNKNTLLSYQQTLSPTLLNDFRIGWHRLDLDTVNNFHIDGNGTASSDLGIPGFDSDVRYDNFGIPTVSVTGFTGLGAAGTNWYQFDTTFQVSNVLSWNKGTHTLRAGIDLRKLRTGRLAANSPRGAFGFTSDMTGHAVADFMTGVPRTVGTPVDQLQGDVGQWRNGFFVNDVWQATQRMTLSLGLRYERNAPVQTYEGVASMLNADQTQIIPTTFPSPGFEFTEPNNKDWAPRLGATYRLSDKTVARAGWGIYYNPNQMNSYTFLTNNPPVSPEFTFTNDVNNPTLNFDRPLGTPGGATGPPNMTTPNRRMPNAKKNQWSLDLQHELFKNTVVELGYLSSHTENLDRSFYNNQPQPGPGALDPRRPNQLFRQIRTIQNDLIADYDAVTLTARRRMTNGFMLNAHYTWSKTRDMANHSNASGQTMDNFDIWRDYGPAIWDVPHRLVVSYLWDMPFFRTSDNLLLRGVLGGWQVGGVTTLQSGTPLNILVPGDPANVGFSIQRPNLVNADVELNCQENPNGLTLINCIDPAAFALPAQFTYGDTPRNYLRGPKYSQTDISLMKNFGTGGRSRIQVRAEVFNLFNQVNWGTPGLTLNTAAFGVISSTADTMRRAELGIKFLF</sequence>
<dbReference type="Pfam" id="PF25183">
    <property type="entry name" value="OMP_b-brl_4"/>
    <property type="match status" value="1"/>
</dbReference>
<dbReference type="Proteomes" id="UP000076079">
    <property type="component" value="Chromosome"/>
</dbReference>
<keyword evidence="2" id="KW-0813">Transport</keyword>
<reference evidence="9 10" key="1">
    <citation type="journal article" date="2016" name="Genome Announc.">
        <title>First Complete Genome Sequence of a Subdivision 6 Acidobacterium Strain.</title>
        <authorList>
            <person name="Huang S."/>
            <person name="Vieira S."/>
            <person name="Bunk B."/>
            <person name="Riedel T."/>
            <person name="Sproer C."/>
            <person name="Overmann J."/>
        </authorList>
    </citation>
    <scope>NUCLEOTIDE SEQUENCE [LARGE SCALE GENOMIC DNA]</scope>
    <source>
        <strain evidence="10">DSM 100886 HEG_-6_39</strain>
    </source>
</reference>
<dbReference type="GO" id="GO:0044718">
    <property type="term" value="P:siderophore transmembrane transport"/>
    <property type="evidence" value="ECO:0007669"/>
    <property type="project" value="TreeGrafter"/>
</dbReference>
<dbReference type="PANTHER" id="PTHR30069">
    <property type="entry name" value="TONB-DEPENDENT OUTER MEMBRANE RECEPTOR"/>
    <property type="match status" value="1"/>
</dbReference>
<keyword evidence="3" id="KW-1134">Transmembrane beta strand</keyword>
<feature type="signal peptide" evidence="7">
    <location>
        <begin position="1"/>
        <end position="20"/>
    </location>
</feature>
<dbReference type="KEGG" id="abac:LuPra_02023"/>
<evidence type="ECO:0000256" key="3">
    <source>
        <dbReference type="ARBA" id="ARBA00022452"/>
    </source>
</evidence>
<keyword evidence="9" id="KW-0675">Receptor</keyword>
<keyword evidence="10" id="KW-1185">Reference proteome</keyword>
<feature type="chain" id="PRO_5007511480" evidence="7">
    <location>
        <begin position="21"/>
        <end position="1048"/>
    </location>
</feature>
<dbReference type="PANTHER" id="PTHR30069:SF46">
    <property type="entry name" value="OAR PROTEIN"/>
    <property type="match status" value="1"/>
</dbReference>
<dbReference type="EMBL" id="CP015136">
    <property type="protein sequence ID" value="AMY08817.1"/>
    <property type="molecule type" value="Genomic_DNA"/>
</dbReference>
<protein>
    <submittedName>
        <fullName evidence="9">Outer membrane cobalamin receptor protein</fullName>
    </submittedName>
</protein>
<proteinExistence type="predicted"/>
<dbReference type="Gene3D" id="2.60.40.1120">
    <property type="entry name" value="Carboxypeptidase-like, regulatory domain"/>
    <property type="match status" value="1"/>
</dbReference>
<keyword evidence="4" id="KW-0812">Transmembrane</keyword>
<dbReference type="GO" id="GO:0009279">
    <property type="term" value="C:cell outer membrane"/>
    <property type="evidence" value="ECO:0007669"/>
    <property type="project" value="UniProtKB-SubCell"/>
</dbReference>
<dbReference type="AlphaFoldDB" id="A0A143PJT5"/>
<evidence type="ECO:0000313" key="10">
    <source>
        <dbReference type="Proteomes" id="UP000076079"/>
    </source>
</evidence>
<dbReference type="InterPro" id="IPR008969">
    <property type="entry name" value="CarboxyPept-like_regulatory"/>
</dbReference>
<keyword evidence="5" id="KW-0472">Membrane</keyword>
<dbReference type="STRING" id="1855912.LuPra_02023"/>
<gene>
    <name evidence="9" type="ORF">LuPra_02023</name>
</gene>
<dbReference type="InterPro" id="IPR057601">
    <property type="entry name" value="Oar-like_b-barrel"/>
</dbReference>
<evidence type="ECO:0000313" key="9">
    <source>
        <dbReference type="EMBL" id="AMY08817.1"/>
    </source>
</evidence>
<dbReference type="InterPro" id="IPR039426">
    <property type="entry name" value="TonB-dep_rcpt-like"/>
</dbReference>
<feature type="domain" description="TonB-dependent transporter Oar-like beta-barrel" evidence="8">
    <location>
        <begin position="234"/>
        <end position="1038"/>
    </location>
</feature>
<dbReference type="Pfam" id="PF13620">
    <property type="entry name" value="CarboxypepD_reg"/>
    <property type="match status" value="1"/>
</dbReference>
<evidence type="ECO:0000256" key="4">
    <source>
        <dbReference type="ARBA" id="ARBA00022692"/>
    </source>
</evidence>
<dbReference type="SUPFAM" id="SSF49464">
    <property type="entry name" value="Carboxypeptidase regulatory domain-like"/>
    <property type="match status" value="1"/>
</dbReference>
<evidence type="ECO:0000256" key="2">
    <source>
        <dbReference type="ARBA" id="ARBA00022448"/>
    </source>
</evidence>
<keyword evidence="6" id="KW-0998">Cell outer membrane</keyword>
<evidence type="ECO:0000256" key="7">
    <source>
        <dbReference type="SAM" id="SignalP"/>
    </source>
</evidence>
<evidence type="ECO:0000256" key="5">
    <source>
        <dbReference type="ARBA" id="ARBA00023136"/>
    </source>
</evidence>
<keyword evidence="7" id="KW-0732">Signal</keyword>
<name>A0A143PJT5_LUTPR</name>
<comment type="subcellular location">
    <subcellularLocation>
        <location evidence="1">Cell outer membrane</location>
        <topology evidence="1">Multi-pass membrane protein</topology>
    </subcellularLocation>
</comment>
<reference evidence="10" key="2">
    <citation type="submission" date="2016-04" db="EMBL/GenBank/DDBJ databases">
        <title>First Complete Genome Sequence of a Subdivision 6 Acidobacterium.</title>
        <authorList>
            <person name="Huang S."/>
            <person name="Vieira S."/>
            <person name="Bunk B."/>
            <person name="Riedel T."/>
            <person name="Sproeer C."/>
            <person name="Overmann J."/>
        </authorList>
    </citation>
    <scope>NUCLEOTIDE SEQUENCE [LARGE SCALE GENOMIC DNA]</scope>
    <source>
        <strain evidence="10">DSM 100886 HEG_-6_39</strain>
    </source>
</reference>
<accession>A0A143PJT5</accession>
<dbReference type="GO" id="GO:0015344">
    <property type="term" value="F:siderophore uptake transmembrane transporter activity"/>
    <property type="evidence" value="ECO:0007669"/>
    <property type="project" value="TreeGrafter"/>
</dbReference>
<evidence type="ECO:0000259" key="8">
    <source>
        <dbReference type="Pfam" id="PF25183"/>
    </source>
</evidence>
<dbReference type="SUPFAM" id="SSF56935">
    <property type="entry name" value="Porins"/>
    <property type="match status" value="1"/>
</dbReference>
<evidence type="ECO:0000256" key="6">
    <source>
        <dbReference type="ARBA" id="ARBA00023237"/>
    </source>
</evidence>
<organism evidence="9 10">
    <name type="scientific">Luteitalea pratensis</name>
    <dbReference type="NCBI Taxonomy" id="1855912"/>
    <lineage>
        <taxon>Bacteria</taxon>
        <taxon>Pseudomonadati</taxon>
        <taxon>Acidobacteriota</taxon>
        <taxon>Vicinamibacteria</taxon>
        <taxon>Vicinamibacterales</taxon>
        <taxon>Vicinamibacteraceae</taxon>
        <taxon>Luteitalea</taxon>
    </lineage>
</organism>